<feature type="compositionally biased region" description="Low complexity" evidence="2">
    <location>
        <begin position="157"/>
        <end position="203"/>
    </location>
</feature>
<sequence length="861" mass="88471">MLVIFGASEKYGGIIMIKRSAYQKLLRDEGTTTYRPRLYKSGKIWLVAGVTTISLGLAGVTGVTTVKADTTSATDTTVVTNSATSTTGATATIASSTTTAESASQSSDSATSEKAASSSTGTTAADSSSESSTAKTAANGSTTAATSTEDVTEKSGESSTESSSDSATQADKLATNGTAAATDNTTNKQAQSETPTTTTNGGTASDTSKTASSNNVVNLGAVDDETIAEEKATAAAEYAATGVPQTLTAVAATAEDNTATSDSTYVAELIKDTTTAIPAQEAGIITYYYYNAITDQIFATGSETYAYGNIGQNVNVANHAINLQGYQLVSDISTLAAEKNAAGAYYVDLYYLPLSDVVVQLVDDTNNTVMYSFTLSGSVMNAAQGNDPANGYDTTMVESLNIQGYKLVSIPANATGTFGQTQSAEDSNPIIVTYGYEPTTNSSDETYTSVSDPSTATTLGYAATYYTDQAYDLIAAGIETNIDAKVAQGYTLLATQGDFIGIMSANGEKIRVYLAANEDVTVNYVVDNHDGTTTNLDTVDLTNADSSTGQKYPYGSYDTGTVAADEIASGKLVLTGYHLEKVVGNTTGTYSPFGQTVTYYYTKGTPAMTTSIVSKTVNYVDSAGNTLSPSTLEMVGFTETTDPVTGDVTITPTERTLDGVTLPTIAGYHVVLSADATAAQSDQTVTNTSANLTYNVVYEKDAVVMPPNNGGESGSATDSTDRTGDDTGTDTGNDTGTTGTDGSTTNNSGDVTTSTQKVVGNNGSGSSSNGGNGTSTGTAGNTTNGNRESGIAGGDAIVQATANSVVTTADANSAADNNSRMGRYDKLPQTSETQEHVGALGLLALVTTMAGWLGFEKRKHE</sequence>
<keyword evidence="1" id="KW-0732">Signal</keyword>
<protein>
    <recommendedName>
        <fullName evidence="6">Gram-positive cocci surface proteins LPxTG domain-containing protein</fullName>
    </recommendedName>
</protein>
<keyword evidence="3" id="KW-0812">Transmembrane</keyword>
<organism evidence="4 5">
    <name type="scientific">Secundilactobacillus collinoides DSM 20515 = JCM 1123</name>
    <dbReference type="NCBI Taxonomy" id="1423733"/>
    <lineage>
        <taxon>Bacteria</taxon>
        <taxon>Bacillati</taxon>
        <taxon>Bacillota</taxon>
        <taxon>Bacilli</taxon>
        <taxon>Lactobacillales</taxon>
        <taxon>Lactobacillaceae</taxon>
        <taxon>Secundilactobacillus</taxon>
    </lineage>
</organism>
<reference evidence="4 5" key="1">
    <citation type="journal article" date="2015" name="Genome Announc.">
        <title>Expanding the biotechnology potential of lactobacilli through comparative genomics of 213 strains and associated genera.</title>
        <authorList>
            <person name="Sun Z."/>
            <person name="Harris H.M."/>
            <person name="McCann A."/>
            <person name="Guo C."/>
            <person name="Argimon S."/>
            <person name="Zhang W."/>
            <person name="Yang X."/>
            <person name="Jeffery I.B."/>
            <person name="Cooney J.C."/>
            <person name="Kagawa T.F."/>
            <person name="Liu W."/>
            <person name="Song Y."/>
            <person name="Salvetti E."/>
            <person name="Wrobel A."/>
            <person name="Rasinkangas P."/>
            <person name="Parkhill J."/>
            <person name="Rea M.C."/>
            <person name="O'Sullivan O."/>
            <person name="Ritari J."/>
            <person name="Douillard F.P."/>
            <person name="Paul Ross R."/>
            <person name="Yang R."/>
            <person name="Briner A.E."/>
            <person name="Felis G.E."/>
            <person name="de Vos W.M."/>
            <person name="Barrangou R."/>
            <person name="Klaenhammer T.R."/>
            <person name="Caufield P.W."/>
            <person name="Cui Y."/>
            <person name="Zhang H."/>
            <person name="O'Toole P.W."/>
        </authorList>
    </citation>
    <scope>NUCLEOTIDE SEQUENCE [LARGE SCALE GENOMIC DNA]</scope>
    <source>
        <strain evidence="4 5">DSM 20515</strain>
    </source>
</reference>
<dbReference type="PATRIC" id="fig|1423733.4.peg.991"/>
<feature type="compositionally biased region" description="Low complexity" evidence="2">
    <location>
        <begin position="775"/>
        <end position="786"/>
    </location>
</feature>
<evidence type="ECO:0000256" key="1">
    <source>
        <dbReference type="ARBA" id="ARBA00022729"/>
    </source>
</evidence>
<dbReference type="EMBL" id="AYYR01000116">
    <property type="protein sequence ID" value="KRM73868.1"/>
    <property type="molecule type" value="Genomic_DNA"/>
</dbReference>
<comment type="caution">
    <text evidence="4">The sequence shown here is derived from an EMBL/GenBank/DDBJ whole genome shotgun (WGS) entry which is preliminary data.</text>
</comment>
<gene>
    <name evidence="4" type="ORF">FC82_GL000940</name>
</gene>
<accession>A0A0R2BD96</accession>
<dbReference type="Gene3D" id="3.10.20.320">
    <property type="entry name" value="Putative peptidoglycan bound protein (lpxtg motif)"/>
    <property type="match status" value="2"/>
</dbReference>
<dbReference type="AlphaFoldDB" id="A0A0R2BD96"/>
<evidence type="ECO:0000256" key="3">
    <source>
        <dbReference type="SAM" id="Phobius"/>
    </source>
</evidence>
<feature type="transmembrane region" description="Helical" evidence="3">
    <location>
        <begin position="44"/>
        <end position="63"/>
    </location>
</feature>
<dbReference type="Gene3D" id="2.60.40.4300">
    <property type="match status" value="1"/>
</dbReference>
<feature type="region of interest" description="Disordered" evidence="2">
    <location>
        <begin position="704"/>
        <end position="791"/>
    </location>
</feature>
<evidence type="ECO:0000313" key="4">
    <source>
        <dbReference type="EMBL" id="KRM73868.1"/>
    </source>
</evidence>
<dbReference type="Proteomes" id="UP000051845">
    <property type="component" value="Unassembled WGS sequence"/>
</dbReference>
<feature type="region of interest" description="Disordered" evidence="2">
    <location>
        <begin position="93"/>
        <end position="211"/>
    </location>
</feature>
<evidence type="ECO:0008006" key="6">
    <source>
        <dbReference type="Google" id="ProtNLM"/>
    </source>
</evidence>
<proteinExistence type="predicted"/>
<keyword evidence="3" id="KW-0472">Membrane</keyword>
<evidence type="ECO:0000313" key="5">
    <source>
        <dbReference type="Proteomes" id="UP000051845"/>
    </source>
</evidence>
<name>A0A0R2BD96_SECCO</name>
<dbReference type="NCBIfam" id="TIGR03715">
    <property type="entry name" value="KxYKxGKxW"/>
    <property type="match status" value="1"/>
</dbReference>
<dbReference type="STRING" id="33960.TY91_14615"/>
<evidence type="ECO:0000256" key="2">
    <source>
        <dbReference type="SAM" id="MobiDB-lite"/>
    </source>
</evidence>
<feature type="compositionally biased region" description="Low complexity" evidence="2">
    <location>
        <begin position="93"/>
        <end position="148"/>
    </location>
</feature>
<dbReference type="InterPro" id="IPR022263">
    <property type="entry name" value="KxYKxGKxW"/>
</dbReference>
<keyword evidence="3" id="KW-1133">Transmembrane helix</keyword>
<dbReference type="Pfam" id="PF19258">
    <property type="entry name" value="KxYKxGKxW_sig"/>
    <property type="match status" value="1"/>
</dbReference>
<feature type="compositionally biased region" description="Low complexity" evidence="2">
    <location>
        <begin position="729"/>
        <end position="750"/>
    </location>
</feature>